<sequence>MDAVTCGYPTQLPDLMLTEKREKGDLRLDPAYGRRVSIRAGVGTFLLPSKGFFFASSPSPSTECLVGVLDWSHHPRWFPRLE</sequence>
<evidence type="ECO:0000313" key="1">
    <source>
        <dbReference type="EMBL" id="VDD22448.1"/>
    </source>
</evidence>
<reference evidence="1" key="1">
    <citation type="submission" date="2018-11" db="EMBL/GenBank/DDBJ databases">
        <authorList>
            <consortium name="Genoscope - CEA"/>
            <person name="William W."/>
        </authorList>
    </citation>
    <scope>NUCLEOTIDE SEQUENCE</scope>
</reference>
<name>A0A3P6D8J5_BRAOL</name>
<protein>
    <submittedName>
        <fullName evidence="1">Uncharacterized protein</fullName>
    </submittedName>
</protein>
<feature type="non-terminal residue" evidence="1">
    <location>
        <position position="82"/>
    </location>
</feature>
<gene>
    <name evidence="1" type="ORF">BOLC2T08673H</name>
</gene>
<dbReference type="EMBL" id="LR031874">
    <property type="protein sequence ID" value="VDD22448.1"/>
    <property type="molecule type" value="Genomic_DNA"/>
</dbReference>
<accession>A0A3P6D8J5</accession>
<proteinExistence type="predicted"/>
<dbReference type="AlphaFoldDB" id="A0A3P6D8J5"/>
<organism evidence="1">
    <name type="scientific">Brassica oleracea</name>
    <name type="common">Wild cabbage</name>
    <dbReference type="NCBI Taxonomy" id="3712"/>
    <lineage>
        <taxon>Eukaryota</taxon>
        <taxon>Viridiplantae</taxon>
        <taxon>Streptophyta</taxon>
        <taxon>Embryophyta</taxon>
        <taxon>Tracheophyta</taxon>
        <taxon>Spermatophyta</taxon>
        <taxon>Magnoliopsida</taxon>
        <taxon>eudicotyledons</taxon>
        <taxon>Gunneridae</taxon>
        <taxon>Pentapetalae</taxon>
        <taxon>rosids</taxon>
        <taxon>malvids</taxon>
        <taxon>Brassicales</taxon>
        <taxon>Brassicaceae</taxon>
        <taxon>Brassiceae</taxon>
        <taxon>Brassica</taxon>
    </lineage>
</organism>
<feature type="non-terminal residue" evidence="1">
    <location>
        <position position="1"/>
    </location>
</feature>